<name>A0A9P3GQ21_9APHY</name>
<keyword evidence="2" id="KW-1185">Reference proteome</keyword>
<gene>
    <name evidence="1" type="ORF">PsYK624_153220</name>
</gene>
<proteinExistence type="predicted"/>
<comment type="caution">
    <text evidence="1">The sequence shown here is derived from an EMBL/GenBank/DDBJ whole genome shotgun (WGS) entry which is preliminary data.</text>
</comment>
<sequence>MSKAVVKILSTIITGAELAGKVGDVAKQVVPAPSADLKDKHRWVQCTVKNETQFDLLLEDTYFDSGRYWTAPGGFSGFAQMVFSCCNGDNTVLTGVSGGCAFRISLDDQNYYDISLGWTNPELGAFKAGVVQSAKGVDGYNAATPVGAALTSDVVFQGKDKDGNPAKFRINVSAAPGQETLYVVKQILVA</sequence>
<accession>A0A9P3GQ21</accession>
<dbReference type="EMBL" id="BPQB01000100">
    <property type="protein sequence ID" value="GJE99081.1"/>
    <property type="molecule type" value="Genomic_DNA"/>
</dbReference>
<organism evidence="1 2">
    <name type="scientific">Phanerochaete sordida</name>
    <dbReference type="NCBI Taxonomy" id="48140"/>
    <lineage>
        <taxon>Eukaryota</taxon>
        <taxon>Fungi</taxon>
        <taxon>Dikarya</taxon>
        <taxon>Basidiomycota</taxon>
        <taxon>Agaricomycotina</taxon>
        <taxon>Agaricomycetes</taxon>
        <taxon>Polyporales</taxon>
        <taxon>Phanerochaetaceae</taxon>
        <taxon>Phanerochaete</taxon>
    </lineage>
</organism>
<dbReference type="AlphaFoldDB" id="A0A9P3GQ21"/>
<evidence type="ECO:0000313" key="2">
    <source>
        <dbReference type="Proteomes" id="UP000703269"/>
    </source>
</evidence>
<reference evidence="1 2" key="1">
    <citation type="submission" date="2021-08" db="EMBL/GenBank/DDBJ databases">
        <title>Draft Genome Sequence of Phanerochaete sordida strain YK-624.</title>
        <authorList>
            <person name="Mori T."/>
            <person name="Dohra H."/>
            <person name="Suzuki T."/>
            <person name="Kawagishi H."/>
            <person name="Hirai H."/>
        </authorList>
    </citation>
    <scope>NUCLEOTIDE SEQUENCE [LARGE SCALE GENOMIC DNA]</scope>
    <source>
        <strain evidence="1 2">YK-624</strain>
    </source>
</reference>
<evidence type="ECO:0000313" key="1">
    <source>
        <dbReference type="EMBL" id="GJE99081.1"/>
    </source>
</evidence>
<dbReference type="OrthoDB" id="4996552at2759"/>
<dbReference type="Proteomes" id="UP000703269">
    <property type="component" value="Unassembled WGS sequence"/>
</dbReference>
<dbReference type="Gene3D" id="2.60.270.50">
    <property type="match status" value="1"/>
</dbReference>
<protein>
    <submittedName>
        <fullName evidence="1">Uncharacterized protein</fullName>
    </submittedName>
</protein>